<accession>A0AAV4B725</accession>
<keyword evidence="7" id="KW-0675">Receptor</keyword>
<sequence>MTRINDILNRNSLLYINFIIMITCVSVLSYKLYQASKTRRSYTTSSAIDPEQASGKPDNLGLSSKDLHVIQSVVLVGSIFIMSQAPFLMYSTTRLLVSGFAAGAKFMHIFAVCTTISQTCSYLNATVNIFVYYNFNSKYKSNLLLMFETITLKKKSTKSATDNKT</sequence>
<keyword evidence="4 5" id="KW-0472">Membrane</keyword>
<evidence type="ECO:0000313" key="7">
    <source>
        <dbReference type="EMBL" id="GFO14611.1"/>
    </source>
</evidence>
<evidence type="ECO:0000256" key="2">
    <source>
        <dbReference type="ARBA" id="ARBA00022692"/>
    </source>
</evidence>
<dbReference type="Proteomes" id="UP000735302">
    <property type="component" value="Unassembled WGS sequence"/>
</dbReference>
<evidence type="ECO:0000256" key="1">
    <source>
        <dbReference type="ARBA" id="ARBA00004370"/>
    </source>
</evidence>
<keyword evidence="2 5" id="KW-0812">Transmembrane</keyword>
<dbReference type="EMBL" id="BLXT01004580">
    <property type="protein sequence ID" value="GFO14611.1"/>
    <property type="molecule type" value="Genomic_DNA"/>
</dbReference>
<dbReference type="AlphaFoldDB" id="A0AAV4B725"/>
<dbReference type="GO" id="GO:0016020">
    <property type="term" value="C:membrane"/>
    <property type="evidence" value="ECO:0007669"/>
    <property type="project" value="UniProtKB-SubCell"/>
</dbReference>
<name>A0AAV4B725_9GAST</name>
<comment type="subcellular location">
    <subcellularLocation>
        <location evidence="1">Membrane</location>
    </subcellularLocation>
</comment>
<feature type="transmembrane region" description="Helical" evidence="5">
    <location>
        <begin position="69"/>
        <end position="89"/>
    </location>
</feature>
<feature type="transmembrane region" description="Helical" evidence="5">
    <location>
        <begin position="12"/>
        <end position="33"/>
    </location>
</feature>
<proteinExistence type="predicted"/>
<keyword evidence="8" id="KW-1185">Reference proteome</keyword>
<protein>
    <submittedName>
        <fullName evidence="7">Chemosensory receptor b</fullName>
    </submittedName>
</protein>
<evidence type="ECO:0000256" key="4">
    <source>
        <dbReference type="ARBA" id="ARBA00023136"/>
    </source>
</evidence>
<reference evidence="7 8" key="1">
    <citation type="journal article" date="2021" name="Elife">
        <title>Chloroplast acquisition without the gene transfer in kleptoplastic sea slugs, Plakobranchus ocellatus.</title>
        <authorList>
            <person name="Maeda T."/>
            <person name="Takahashi S."/>
            <person name="Yoshida T."/>
            <person name="Shimamura S."/>
            <person name="Takaki Y."/>
            <person name="Nagai Y."/>
            <person name="Toyoda A."/>
            <person name="Suzuki Y."/>
            <person name="Arimoto A."/>
            <person name="Ishii H."/>
            <person name="Satoh N."/>
            <person name="Nishiyama T."/>
            <person name="Hasebe M."/>
            <person name="Maruyama T."/>
            <person name="Minagawa J."/>
            <person name="Obokata J."/>
            <person name="Shigenobu S."/>
        </authorList>
    </citation>
    <scope>NUCLEOTIDE SEQUENCE [LARGE SCALE GENOMIC DNA]</scope>
</reference>
<feature type="domain" description="G-protein coupled receptors family 1 profile" evidence="6">
    <location>
        <begin position="1"/>
        <end position="132"/>
    </location>
</feature>
<dbReference type="InterPro" id="IPR017452">
    <property type="entry name" value="GPCR_Rhodpsn_7TM"/>
</dbReference>
<organism evidence="7 8">
    <name type="scientific">Plakobranchus ocellatus</name>
    <dbReference type="NCBI Taxonomy" id="259542"/>
    <lineage>
        <taxon>Eukaryota</taxon>
        <taxon>Metazoa</taxon>
        <taxon>Spiralia</taxon>
        <taxon>Lophotrochozoa</taxon>
        <taxon>Mollusca</taxon>
        <taxon>Gastropoda</taxon>
        <taxon>Heterobranchia</taxon>
        <taxon>Euthyneura</taxon>
        <taxon>Panpulmonata</taxon>
        <taxon>Sacoglossa</taxon>
        <taxon>Placobranchoidea</taxon>
        <taxon>Plakobranchidae</taxon>
        <taxon>Plakobranchus</taxon>
    </lineage>
</organism>
<evidence type="ECO:0000259" key="6">
    <source>
        <dbReference type="PROSITE" id="PS50262"/>
    </source>
</evidence>
<evidence type="ECO:0000256" key="3">
    <source>
        <dbReference type="ARBA" id="ARBA00022989"/>
    </source>
</evidence>
<gene>
    <name evidence="7" type="ORF">PoB_004111600</name>
</gene>
<dbReference type="SUPFAM" id="SSF81321">
    <property type="entry name" value="Family A G protein-coupled receptor-like"/>
    <property type="match status" value="1"/>
</dbReference>
<keyword evidence="3 5" id="KW-1133">Transmembrane helix</keyword>
<comment type="caution">
    <text evidence="7">The sequence shown here is derived from an EMBL/GenBank/DDBJ whole genome shotgun (WGS) entry which is preliminary data.</text>
</comment>
<evidence type="ECO:0000313" key="8">
    <source>
        <dbReference type="Proteomes" id="UP000735302"/>
    </source>
</evidence>
<dbReference type="Gene3D" id="1.20.1070.10">
    <property type="entry name" value="Rhodopsin 7-helix transmembrane proteins"/>
    <property type="match status" value="1"/>
</dbReference>
<dbReference type="PROSITE" id="PS50262">
    <property type="entry name" value="G_PROTEIN_RECEP_F1_2"/>
    <property type="match status" value="1"/>
</dbReference>
<feature type="transmembrane region" description="Helical" evidence="5">
    <location>
        <begin position="109"/>
        <end position="133"/>
    </location>
</feature>
<evidence type="ECO:0000256" key="5">
    <source>
        <dbReference type="SAM" id="Phobius"/>
    </source>
</evidence>